<dbReference type="SMART" id="SM00771">
    <property type="entry name" value="ZipA_C"/>
    <property type="match status" value="1"/>
</dbReference>
<keyword evidence="2 3" id="KW-0472">Membrane</keyword>
<evidence type="ECO:0000256" key="2">
    <source>
        <dbReference type="RuleBase" id="RU003613"/>
    </source>
</evidence>
<sequence>MSPLQLGLAAAGGALLLAMLAYYLWLAGKNKPRQPDAVLPSATESFHREPTLDDAALSGGVEDTGFAIPVPEKKPGLDALIDVIAPVALDAAVSGDAVLAALPPTRRVGSKPFAVEGLNTETQRWEAALPGQRYSQLQAGVQLANRSGALNDIEFSEFVMKAQGFCDTLGGTPDFPDMRREVGRARELDQFASDHDAQIGFMLRARRSAWSPSYVQQMAARQGFVPGSMAGRMVLPGTSGPVPVISLSFDTQAALAEDVSQSALRELNMSLDVPQVERAERAFARMCEAALALAKEMDGIVTDDAGVPLPPEAMEVIFADLEQLYDTLDQRELSAGSVLARRLFS</sequence>
<organism evidence="5 6">
    <name type="scientific">Rhodoferax antarcticus ANT.BR</name>
    <dbReference type="NCBI Taxonomy" id="1111071"/>
    <lineage>
        <taxon>Bacteria</taxon>
        <taxon>Pseudomonadati</taxon>
        <taxon>Pseudomonadota</taxon>
        <taxon>Betaproteobacteria</taxon>
        <taxon>Burkholderiales</taxon>
        <taxon>Comamonadaceae</taxon>
        <taxon>Rhodoferax</taxon>
    </lineage>
</organism>
<evidence type="ECO:0000259" key="4">
    <source>
        <dbReference type="SMART" id="SM00771"/>
    </source>
</evidence>
<keyword evidence="2" id="KW-0997">Cell inner membrane</keyword>
<evidence type="ECO:0000313" key="6">
    <source>
        <dbReference type="Proteomes" id="UP000185911"/>
    </source>
</evidence>
<keyword evidence="1 5" id="KW-0132">Cell division</keyword>
<comment type="caution">
    <text evidence="5">The sequence shown here is derived from an EMBL/GenBank/DDBJ whole genome shotgun (WGS) entry which is preliminary data.</text>
</comment>
<reference evidence="5 6" key="1">
    <citation type="submission" date="2017-01" db="EMBL/GenBank/DDBJ databases">
        <title>Genome sequence of Rhodoferax antarcticus ANT.BR, a psychrophilic purple nonsulfur bacterium from an Antarctic microbial mat.</title>
        <authorList>
            <person name="Baker J."/>
            <person name="Riester C."/>
            <person name="Skinner B."/>
            <person name="Newell A."/>
            <person name="Swingley W."/>
            <person name="Madigan M."/>
            <person name="Jung D."/>
            <person name="Asao M."/>
            <person name="Chen M."/>
            <person name="Loughlin P."/>
            <person name="Pan H."/>
            <person name="Lin S."/>
            <person name="Li N."/>
            <person name="Shaw J."/>
            <person name="Prado M."/>
            <person name="Sherman C."/>
            <person name="Li X."/>
            <person name="Tang J."/>
            <person name="Blankenship R."/>
            <person name="Zhao T."/>
            <person name="Touchman J."/>
            <person name="Sattley M."/>
        </authorList>
    </citation>
    <scope>NUCLEOTIDE SEQUENCE [LARGE SCALE GENOMIC DNA]</scope>
    <source>
        <strain evidence="5 6">ANT.BR</strain>
    </source>
</reference>
<dbReference type="SUPFAM" id="SSF64383">
    <property type="entry name" value="Cell-division protein ZipA, C-terminal domain"/>
    <property type="match status" value="1"/>
</dbReference>
<dbReference type="GO" id="GO:0090529">
    <property type="term" value="P:cell septum assembly"/>
    <property type="evidence" value="ECO:0007669"/>
    <property type="project" value="InterPro"/>
</dbReference>
<keyword evidence="3" id="KW-1133">Transmembrane helix</keyword>
<dbReference type="InterPro" id="IPR036765">
    <property type="entry name" value="ZipA_FtsZ-bd_C_sf"/>
</dbReference>
<comment type="function">
    <text evidence="1">Essential cell division protein that stabilizes the FtsZ protofilaments by cross-linking them and that serves as a cytoplasmic membrane anchor for the Z ring. Also required for the recruitment to the septal ring of downstream cell division proteins.</text>
</comment>
<dbReference type="EMBL" id="MSYM01000013">
    <property type="protein sequence ID" value="OLP06486.1"/>
    <property type="molecule type" value="Genomic_DNA"/>
</dbReference>
<proteinExistence type="inferred from homology"/>
<dbReference type="AlphaFoldDB" id="A0A1Q8YEN9"/>
<keyword evidence="2 3" id="KW-0812">Transmembrane</keyword>
<keyword evidence="6" id="KW-1185">Reference proteome</keyword>
<keyword evidence="2" id="KW-1003">Cell membrane</keyword>
<gene>
    <name evidence="5" type="ORF">BLL52_2722</name>
</gene>
<dbReference type="Pfam" id="PF04354">
    <property type="entry name" value="ZipA_C"/>
    <property type="match status" value="1"/>
</dbReference>
<evidence type="ECO:0000256" key="3">
    <source>
        <dbReference type="SAM" id="Phobius"/>
    </source>
</evidence>
<evidence type="ECO:0000313" key="5">
    <source>
        <dbReference type="EMBL" id="OLP06486.1"/>
    </source>
</evidence>
<dbReference type="Proteomes" id="UP000185911">
    <property type="component" value="Unassembled WGS sequence"/>
</dbReference>
<feature type="domain" description="ZipA C-terminal FtsZ-binding" evidence="4">
    <location>
        <begin position="195"/>
        <end position="321"/>
    </location>
</feature>
<dbReference type="STRING" id="81479.RA876_07695"/>
<dbReference type="RefSeq" id="WP_075586913.1">
    <property type="nucleotide sequence ID" value="NZ_MSYM01000013.1"/>
</dbReference>
<dbReference type="GO" id="GO:0005886">
    <property type="term" value="C:plasma membrane"/>
    <property type="evidence" value="ECO:0007669"/>
    <property type="project" value="UniProtKB-SubCell"/>
</dbReference>
<name>A0A1Q8YEN9_9BURK</name>
<protein>
    <recommendedName>
        <fullName evidence="1">Cell division protein ZipA</fullName>
    </recommendedName>
</protein>
<keyword evidence="1" id="KW-0131">Cell cycle</keyword>
<comment type="subcellular location">
    <subcellularLocation>
        <location evidence="2">Cell inner membrane</location>
        <topology evidence="2">Single-pass type I membrane protein</topology>
    </subcellularLocation>
</comment>
<feature type="transmembrane region" description="Helical" evidence="3">
    <location>
        <begin position="6"/>
        <end position="25"/>
    </location>
</feature>
<dbReference type="InterPro" id="IPR007449">
    <property type="entry name" value="ZipA_FtsZ-bd_C"/>
</dbReference>
<accession>A0A1Q8YEN9</accession>
<comment type="similarity">
    <text evidence="1">Belongs to the ZipA family.</text>
</comment>
<dbReference type="Gene3D" id="3.30.1400.10">
    <property type="entry name" value="ZipA, C-terminal FtsZ-binding domain"/>
    <property type="match status" value="1"/>
</dbReference>
<evidence type="ECO:0000256" key="1">
    <source>
        <dbReference type="RuleBase" id="RU003612"/>
    </source>
</evidence>